<comment type="caution">
    <text evidence="2">The sequence shown here is derived from an EMBL/GenBank/DDBJ whole genome shotgun (WGS) entry which is preliminary data.</text>
</comment>
<accession>A0ABQ3GUP4</accession>
<dbReference type="RefSeq" id="WP_189458126.1">
    <property type="nucleotide sequence ID" value="NZ_BMYO01000001.1"/>
</dbReference>
<dbReference type="Pfam" id="PF11453">
    <property type="entry name" value="DUF2950"/>
    <property type="match status" value="1"/>
</dbReference>
<dbReference type="EMBL" id="BMYO01000001">
    <property type="protein sequence ID" value="GHD55073.1"/>
    <property type="molecule type" value="Genomic_DNA"/>
</dbReference>
<keyword evidence="3" id="KW-1185">Reference proteome</keyword>
<reference evidence="3" key="1">
    <citation type="journal article" date="2019" name="Int. J. Syst. Evol. Microbiol.">
        <title>The Global Catalogue of Microorganisms (GCM) 10K type strain sequencing project: providing services to taxonomists for standard genome sequencing and annotation.</title>
        <authorList>
            <consortium name="The Broad Institute Genomics Platform"/>
            <consortium name="The Broad Institute Genome Sequencing Center for Infectious Disease"/>
            <person name="Wu L."/>
            <person name="Ma J."/>
        </authorList>
    </citation>
    <scope>NUCLEOTIDE SEQUENCE [LARGE SCALE GENOMIC DNA]</scope>
    <source>
        <strain evidence="3">KCTC 23701</strain>
    </source>
</reference>
<dbReference type="InterPro" id="IPR021556">
    <property type="entry name" value="DUF2950"/>
</dbReference>
<keyword evidence="1" id="KW-0732">Signal</keyword>
<proteinExistence type="predicted"/>
<evidence type="ECO:0000313" key="3">
    <source>
        <dbReference type="Proteomes" id="UP000604737"/>
    </source>
</evidence>
<name>A0ABQ3GUP4_9NEIS</name>
<dbReference type="Proteomes" id="UP000604737">
    <property type="component" value="Unassembled WGS sequence"/>
</dbReference>
<protein>
    <recommendedName>
        <fullName evidence="4">DUF2950 domain-containing protein</fullName>
    </recommendedName>
</protein>
<organism evidence="2 3">
    <name type="scientific">Jeongeupia chitinilytica</name>
    <dbReference type="NCBI Taxonomy" id="1041641"/>
    <lineage>
        <taxon>Bacteria</taxon>
        <taxon>Pseudomonadati</taxon>
        <taxon>Pseudomonadota</taxon>
        <taxon>Betaproteobacteria</taxon>
        <taxon>Neisseriales</taxon>
        <taxon>Chitinibacteraceae</taxon>
        <taxon>Jeongeupia</taxon>
    </lineage>
</organism>
<gene>
    <name evidence="2" type="ORF">GCM10007350_00230</name>
</gene>
<feature type="signal peptide" evidence="1">
    <location>
        <begin position="1"/>
        <end position="27"/>
    </location>
</feature>
<sequence>MTEKRLASLKIASLLTAVALFAAPALATATGRYATPDDAAAALQSAVQSGKPAAMLKVLGNQAKPLIDSGDPVADRYGREQFATAYQAHHEIEDETADRATLVVGDNRWPFPIPLRKLDGQWQFDAAAGREELINRRIGRNENATIQAALAYVDAQEEFYRRDPDRSGLLHYAQRMVSTAGERDGLYWPTADAEEASPLGPLFADATRHGYGKKLSQARAPYYGYYYRILSAQGPNAKGGAYDYMAKGKMLGGFALVAWPAKYGVSGVMTFMVNQDGTVFEKNLGTRTASVAERMTRFDPDGSWKAAQ</sequence>
<evidence type="ECO:0000256" key="1">
    <source>
        <dbReference type="SAM" id="SignalP"/>
    </source>
</evidence>
<evidence type="ECO:0008006" key="4">
    <source>
        <dbReference type="Google" id="ProtNLM"/>
    </source>
</evidence>
<evidence type="ECO:0000313" key="2">
    <source>
        <dbReference type="EMBL" id="GHD55073.1"/>
    </source>
</evidence>
<feature type="chain" id="PRO_5045394540" description="DUF2950 domain-containing protein" evidence="1">
    <location>
        <begin position="28"/>
        <end position="308"/>
    </location>
</feature>